<proteinExistence type="predicted"/>
<dbReference type="AlphaFoldDB" id="A0AAU6WE76"/>
<dbReference type="KEGG" id="gey:QMQ05_01615"/>
<keyword evidence="4" id="KW-1185">Reference proteome</keyword>
<protein>
    <submittedName>
        <fullName evidence="3">HtaA domain-containing protein</fullName>
    </submittedName>
</protein>
<dbReference type="EMBL" id="CP125942">
    <property type="protein sequence ID" value="XAO46271.1"/>
    <property type="molecule type" value="Genomic_DNA"/>
</dbReference>
<organism evidence="3 4">
    <name type="scientific">Glutamicibacter ectropisis</name>
    <dbReference type="NCBI Taxonomy" id="3046593"/>
    <lineage>
        <taxon>Bacteria</taxon>
        <taxon>Bacillati</taxon>
        <taxon>Actinomycetota</taxon>
        <taxon>Actinomycetes</taxon>
        <taxon>Micrococcales</taxon>
        <taxon>Micrococcaceae</taxon>
        <taxon>Glutamicibacter</taxon>
    </lineage>
</organism>
<evidence type="ECO:0000313" key="3">
    <source>
        <dbReference type="EMBL" id="XAO46271.1"/>
    </source>
</evidence>
<keyword evidence="2" id="KW-0732">Signal</keyword>
<evidence type="ECO:0000256" key="1">
    <source>
        <dbReference type="SAM" id="MobiDB-lite"/>
    </source>
</evidence>
<name>A0AAU6WE76_9MICC</name>
<dbReference type="RefSeq" id="WP_345472452.1">
    <property type="nucleotide sequence ID" value="NZ_CP125942.1"/>
</dbReference>
<gene>
    <name evidence="3" type="ORF">QMQ05_01615</name>
</gene>
<dbReference type="Proteomes" id="UP001486888">
    <property type="component" value="Chromosome"/>
</dbReference>
<feature type="chain" id="PRO_5043537344" evidence="2">
    <location>
        <begin position="30"/>
        <end position="444"/>
    </location>
</feature>
<sequence length="444" mass="46990">MSLRHRVLSALIVPVIGASMLLTGQVAVAADNNGSKEIDLKVTIPQADAFEVKDAQFRWGVNVESNSGSFSGDCNFLSAGVAADAGASKVWKESDDLYKTQDGNTRIEKPNAAGEWASASWANKCQDANGRTVTTDLSESGTGAQVVIDQGTGKVDAAKGTAEISWKGSFSLVFYGGLTYWSLSDPVLKVADGKGTLTATASGYAADRIDTTKWNKIESKNIVMAQLPKVSLGKNGIVSTPAYQGVKIDGVEPAQSREQSWWGSFPKDWVEFNQLTGQGSYWYSSGGAADVRKVATDVYINYTQENSVIATPIAPQKNDTDQSGDSESGVVSEEQENSGGANEATSGVASAGSPVQQLVQQALESVLPASAVLPGAGTTLLEPTALATRAINWVGKSLIPEAVERVKDYKEPLLWSLAGLLALGSVAWVGFRHGWLVWPFSSKK</sequence>
<evidence type="ECO:0000313" key="4">
    <source>
        <dbReference type="Proteomes" id="UP001486888"/>
    </source>
</evidence>
<evidence type="ECO:0000256" key="2">
    <source>
        <dbReference type="SAM" id="SignalP"/>
    </source>
</evidence>
<feature type="region of interest" description="Disordered" evidence="1">
    <location>
        <begin position="311"/>
        <end position="349"/>
    </location>
</feature>
<feature type="signal peptide" evidence="2">
    <location>
        <begin position="1"/>
        <end position="29"/>
    </location>
</feature>
<reference evidence="3 4" key="1">
    <citation type="submission" date="2023-05" db="EMBL/GenBank/DDBJ databases">
        <title>Glutamicibacter sp. B1, complete genome.</title>
        <authorList>
            <person name="Long Y.H."/>
            <person name="Fang T."/>
            <person name="Li X.Y."/>
        </authorList>
    </citation>
    <scope>NUCLEOTIDE SEQUENCE [LARGE SCALE GENOMIC DNA]</scope>
    <source>
        <strain evidence="3 4">B1</strain>
    </source>
</reference>
<accession>A0AAU6WE76</accession>
<feature type="compositionally biased region" description="Low complexity" evidence="1">
    <location>
        <begin position="321"/>
        <end position="340"/>
    </location>
</feature>